<dbReference type="AlphaFoldDB" id="A0A345HSZ7"/>
<dbReference type="GO" id="GO:0046872">
    <property type="term" value="F:metal ion binding"/>
    <property type="evidence" value="ECO:0007669"/>
    <property type="project" value="UniProtKB-KW"/>
</dbReference>
<dbReference type="KEGG" id="spad:DVK44_21615"/>
<dbReference type="SMART" id="SM01260">
    <property type="entry name" value="LANC_like"/>
    <property type="match status" value="1"/>
</dbReference>
<dbReference type="PRINTS" id="PR01950">
    <property type="entry name" value="LANCSUPER"/>
</dbReference>
<keyword evidence="1" id="KW-0862">Zinc</keyword>
<protein>
    <submittedName>
        <fullName evidence="2">Lanthionine synthetase</fullName>
    </submittedName>
</protein>
<evidence type="ECO:0000256" key="1">
    <source>
        <dbReference type="PIRSR" id="PIRSR607822-1"/>
    </source>
</evidence>
<dbReference type="OrthoDB" id="1882482at2"/>
<keyword evidence="1" id="KW-0479">Metal-binding</keyword>
<feature type="binding site" evidence="1">
    <location>
        <position position="277"/>
    </location>
    <ligand>
        <name>Zn(2+)</name>
        <dbReference type="ChEBI" id="CHEBI:29105"/>
    </ligand>
</feature>
<dbReference type="InterPro" id="IPR033889">
    <property type="entry name" value="LanC"/>
</dbReference>
<feature type="binding site" evidence="1">
    <location>
        <position position="327"/>
    </location>
    <ligand>
        <name>Zn(2+)</name>
        <dbReference type="ChEBI" id="CHEBI:29105"/>
    </ligand>
</feature>
<feature type="binding site" evidence="1">
    <location>
        <position position="326"/>
    </location>
    <ligand>
        <name>Zn(2+)</name>
        <dbReference type="ChEBI" id="CHEBI:29105"/>
    </ligand>
</feature>
<gene>
    <name evidence="2" type="ORF">DVK44_21615</name>
</gene>
<dbReference type="Gene3D" id="1.50.10.20">
    <property type="match status" value="1"/>
</dbReference>
<dbReference type="Pfam" id="PF05147">
    <property type="entry name" value="LANC_like"/>
    <property type="match status" value="1"/>
</dbReference>
<evidence type="ECO:0000313" key="2">
    <source>
        <dbReference type="EMBL" id="AXG79821.1"/>
    </source>
</evidence>
<dbReference type="InterPro" id="IPR007822">
    <property type="entry name" value="LANC-like"/>
</dbReference>
<evidence type="ECO:0000313" key="3">
    <source>
        <dbReference type="Proteomes" id="UP000253868"/>
    </source>
</evidence>
<dbReference type="SUPFAM" id="SSF158745">
    <property type="entry name" value="LanC-like"/>
    <property type="match status" value="1"/>
</dbReference>
<sequence length="404" mass="42925">MTVTHASCLIDEFAEHLARPADKQPSDQSLADGAAGIALLHVERARTLPVPWHTAHRWIRQAASGGVSGADHTGLYFGAPALAFLLYSAPAAFHAVYHPAWTTLHTHVTALANRRVDAASARMLRGELPGFAEYDIFYGLTGIGAYFLRSDPGAGALERILSYLVSLTHPSAGKGHRMPGWWVGHDPHRTYSSRFPGGHGNFGAAHGMTGPLMLLAQSLRRGISVDGQTEAILSLCAHLDRWRQEGAAGPWWPEHLTVSDVTTGRIHAPGPARPSWCYGTPGIARAGQLAGIALGDRGLRHFYEDALYRCLSDPVQLARVTDTSLCHGWAGIYQTAFRASCDAPGSQLSHLLGPLGEALTANARAGSPQGRGLLEGDAGCALALTTLAAGHSPTTGWDACLLID</sequence>
<accession>A0A345HSZ7</accession>
<name>A0A345HSZ7_9ACTN</name>
<dbReference type="RefSeq" id="WP_114661148.1">
    <property type="nucleotide sequence ID" value="NZ_CP031194.1"/>
</dbReference>
<dbReference type="GO" id="GO:0031179">
    <property type="term" value="P:peptide modification"/>
    <property type="evidence" value="ECO:0007669"/>
    <property type="project" value="InterPro"/>
</dbReference>
<proteinExistence type="predicted"/>
<reference evidence="3" key="1">
    <citation type="submission" date="2018-07" db="EMBL/GenBank/DDBJ databases">
        <authorList>
            <person name="Zhao J."/>
        </authorList>
    </citation>
    <scope>NUCLEOTIDE SEQUENCE [LARGE SCALE GENOMIC DNA]</scope>
    <source>
        <strain evidence="3">GSSD-12</strain>
    </source>
</reference>
<dbReference type="EMBL" id="CP031194">
    <property type="protein sequence ID" value="AXG79821.1"/>
    <property type="molecule type" value="Genomic_DNA"/>
</dbReference>
<dbReference type="CDD" id="cd04793">
    <property type="entry name" value="LanC"/>
    <property type="match status" value="1"/>
</dbReference>
<dbReference type="Proteomes" id="UP000253868">
    <property type="component" value="Chromosome"/>
</dbReference>
<dbReference type="PRINTS" id="PR01955">
    <property type="entry name" value="LANCFRANKIA"/>
</dbReference>
<organism evidence="2 3">
    <name type="scientific">Streptomyces paludis</name>
    <dbReference type="NCBI Taxonomy" id="2282738"/>
    <lineage>
        <taxon>Bacteria</taxon>
        <taxon>Bacillati</taxon>
        <taxon>Actinomycetota</taxon>
        <taxon>Actinomycetes</taxon>
        <taxon>Kitasatosporales</taxon>
        <taxon>Streptomycetaceae</taxon>
        <taxon>Streptomyces</taxon>
    </lineage>
</organism>
<keyword evidence="3" id="KW-1185">Reference proteome</keyword>